<dbReference type="InterPro" id="IPR005198">
    <property type="entry name" value="Glyco_hydro_76"/>
</dbReference>
<keyword evidence="3" id="KW-1185">Reference proteome</keyword>
<dbReference type="RefSeq" id="WP_093943874.1">
    <property type="nucleotide sequence ID" value="NZ_CP022521.1"/>
</dbReference>
<dbReference type="KEGG" id="ahg:AHOG_27180"/>
<dbReference type="SUPFAM" id="SSF48208">
    <property type="entry name" value="Six-hairpin glycosidases"/>
    <property type="match status" value="1"/>
</dbReference>
<dbReference type="InterPro" id="IPR008928">
    <property type="entry name" value="6-hairpin_glycosidase_sf"/>
</dbReference>
<dbReference type="GO" id="GO:0005975">
    <property type="term" value="P:carbohydrate metabolic process"/>
    <property type="evidence" value="ECO:0007669"/>
    <property type="project" value="InterPro"/>
</dbReference>
<dbReference type="Gene3D" id="1.50.10.20">
    <property type="match status" value="1"/>
</dbReference>
<dbReference type="InterPro" id="IPR053169">
    <property type="entry name" value="MUG_Protein"/>
</dbReference>
<feature type="region of interest" description="Disordered" evidence="1">
    <location>
        <begin position="1"/>
        <end position="79"/>
    </location>
</feature>
<dbReference type="EMBL" id="CP022521">
    <property type="protein sequence ID" value="ASO23034.1"/>
    <property type="molecule type" value="Genomic_DNA"/>
</dbReference>
<dbReference type="OrthoDB" id="2505409at2"/>
<name>A0A221WB69_9PSEU</name>
<dbReference type="GO" id="GO:0016787">
    <property type="term" value="F:hydrolase activity"/>
    <property type="evidence" value="ECO:0007669"/>
    <property type="project" value="UniProtKB-KW"/>
</dbReference>
<organism evidence="2 3">
    <name type="scientific">Actinoalloteichus hoggarensis</name>
    <dbReference type="NCBI Taxonomy" id="1470176"/>
    <lineage>
        <taxon>Bacteria</taxon>
        <taxon>Bacillati</taxon>
        <taxon>Actinomycetota</taxon>
        <taxon>Actinomycetes</taxon>
        <taxon>Pseudonocardiales</taxon>
        <taxon>Pseudonocardiaceae</taxon>
        <taxon>Actinoalloteichus</taxon>
    </lineage>
</organism>
<sequence length="497" mass="53121">MTPHPESDRLPDRPDPGLSGADRTDSGRTDSGGCPRRRGDADQGDTGRDAARRDAAHRDATGRDVSDGEAAGRDVHSGDAAERTAAVWADRAGAAEHAIRVRHLRPVWGLPGARLGRMHWPPSTIERLGVGSWGYWWQAHLLDCAIDAWRRSPSPRRRAVIQDVIRAVPLRNAGWTNHYFDDMAWLGLALQRAEAAVGIARPRAMRLLLDELRGAWTEHAGGGIWWRRPERHGDDFKNVPSNGPAAILLARNARAGGPASDLARAADTAEWMDRLLVDPDTGLVWDGLRVTDAPGASVTPEPPRAPVAPGVRLIVKRIYTYCQGVLLGAFLELGRDIGAEHWWRRAARTIEGVAAHLADADGVLPGHGGGDGGLFGGILARYLAVAVTTLPAHHADSARVARRLVLASAEAAWCNRAAADGGPLFGPDWSTKAVVPTGPSVSTVSAAAGTIGAARGRDGVRRPERDLSVQLSAWMLLEAASVVSRHDVSAARTVDPT</sequence>
<evidence type="ECO:0000313" key="3">
    <source>
        <dbReference type="Proteomes" id="UP000204221"/>
    </source>
</evidence>
<dbReference type="Pfam" id="PF03663">
    <property type="entry name" value="Glyco_hydro_76"/>
    <property type="match status" value="1"/>
</dbReference>
<keyword evidence="2" id="KW-0378">Hydrolase</keyword>
<dbReference type="PANTHER" id="PTHR47791">
    <property type="entry name" value="MEIOTICALLY UP-REGULATED GENE 191 PROTEIN"/>
    <property type="match status" value="1"/>
</dbReference>
<dbReference type="PANTHER" id="PTHR47791:SF3">
    <property type="entry name" value="MEIOTICALLY UP-REGULATED GENE 191 PROTEIN"/>
    <property type="match status" value="1"/>
</dbReference>
<protein>
    <submittedName>
        <fullName evidence="2">Glycosyl hydrolase family 76</fullName>
    </submittedName>
</protein>
<accession>A0A221WB69</accession>
<dbReference type="AlphaFoldDB" id="A0A221WB69"/>
<gene>
    <name evidence="2" type="ORF">AHOG_27180</name>
</gene>
<reference evidence="2 3" key="1">
    <citation type="submission" date="2017-07" db="EMBL/GenBank/DDBJ databases">
        <title>Complete genome sequence of Actinoalloteichus hoggarensis DSM 45943, type strain of Actinoalloteichus hoggarensis.</title>
        <authorList>
            <person name="Ruckert C."/>
            <person name="Nouioui I."/>
            <person name="Willmese J."/>
            <person name="van Wezel G."/>
            <person name="Klenk H.-P."/>
            <person name="Kalinowski J."/>
            <person name="Zotchev S.B."/>
        </authorList>
    </citation>
    <scope>NUCLEOTIDE SEQUENCE [LARGE SCALE GENOMIC DNA]</scope>
    <source>
        <strain evidence="2 3">DSM 45943</strain>
    </source>
</reference>
<feature type="compositionally biased region" description="Basic and acidic residues" evidence="1">
    <location>
        <begin position="37"/>
        <end position="79"/>
    </location>
</feature>
<evidence type="ECO:0000256" key="1">
    <source>
        <dbReference type="SAM" id="MobiDB-lite"/>
    </source>
</evidence>
<proteinExistence type="predicted"/>
<feature type="compositionally biased region" description="Basic and acidic residues" evidence="1">
    <location>
        <begin position="1"/>
        <end position="15"/>
    </location>
</feature>
<evidence type="ECO:0000313" key="2">
    <source>
        <dbReference type="EMBL" id="ASO23034.1"/>
    </source>
</evidence>
<dbReference type="Proteomes" id="UP000204221">
    <property type="component" value="Chromosome"/>
</dbReference>